<dbReference type="AlphaFoldDB" id="A0A1G6Q7P9"/>
<dbReference type="EMBL" id="FMYU01000011">
    <property type="protein sequence ID" value="SDC88363.1"/>
    <property type="molecule type" value="Genomic_DNA"/>
</dbReference>
<feature type="transmembrane region" description="Helical" evidence="2">
    <location>
        <begin position="36"/>
        <end position="54"/>
    </location>
</feature>
<reference evidence="4" key="1">
    <citation type="submission" date="2016-10" db="EMBL/GenBank/DDBJ databases">
        <authorList>
            <person name="Varghese N."/>
            <person name="Submissions S."/>
        </authorList>
    </citation>
    <scope>NUCLEOTIDE SEQUENCE [LARGE SCALE GENOMIC DNA]</scope>
    <source>
        <strain evidence="4">DSM 8415</strain>
    </source>
</reference>
<sequence>MKIKFSRPPSSPNEVSGLKVNYEPPKRPISKWRFRAVLILFLLPFLVFGVYLIYKITYNLLFINAPGYLIINQITIKAPYDGKVVYIRKPGDNVKKNEIILKIKNPLVENQYRELFKSLKQIKSSASIKVNPEVLKIYKELYESRLKTYKEILNLQQKNAATSYEVANAQDALHSAEIAYLQAKQSLESNKNVPVAEDMKLNELESILQSLTIKAPENATIALDLVKEGELVNKNEDLMVLQNNNNVIIEAFLEPNKVKHAFLGKKTKVVFPNGKSIKAEIIGLKLQTQKTPPILVSPFAKENLSVVVELRPINAIPKNLMINYMPIKVVF</sequence>
<dbReference type="Gene3D" id="1.10.287.470">
    <property type="entry name" value="Helix hairpin bin"/>
    <property type="match status" value="1"/>
</dbReference>
<name>A0A1G6Q7P9_9BACT</name>
<dbReference type="RefSeq" id="WP_092129358.1">
    <property type="nucleotide sequence ID" value="NZ_FMYU01000011.1"/>
</dbReference>
<dbReference type="GO" id="GO:0030313">
    <property type="term" value="C:cell envelope"/>
    <property type="evidence" value="ECO:0007669"/>
    <property type="project" value="TreeGrafter"/>
</dbReference>
<protein>
    <submittedName>
        <fullName evidence="3">Multidrug resistance efflux pump</fullName>
    </submittedName>
</protein>
<keyword evidence="2" id="KW-0472">Membrane</keyword>
<keyword evidence="2" id="KW-1133">Transmembrane helix</keyword>
<dbReference type="InterPro" id="IPR051909">
    <property type="entry name" value="MFP_Cation_Efflux"/>
</dbReference>
<proteinExistence type="predicted"/>
<dbReference type="Proteomes" id="UP000199411">
    <property type="component" value="Unassembled WGS sequence"/>
</dbReference>
<dbReference type="PANTHER" id="PTHR30097">
    <property type="entry name" value="CATION EFFLUX SYSTEM PROTEIN CUSB"/>
    <property type="match status" value="1"/>
</dbReference>
<evidence type="ECO:0000256" key="1">
    <source>
        <dbReference type="ARBA" id="ARBA00022448"/>
    </source>
</evidence>
<gene>
    <name evidence="3" type="ORF">SAMN05660835_01518</name>
</gene>
<dbReference type="Gene3D" id="2.40.50.100">
    <property type="match status" value="1"/>
</dbReference>
<keyword evidence="2" id="KW-0812">Transmembrane</keyword>
<keyword evidence="4" id="KW-1185">Reference proteome</keyword>
<keyword evidence="1" id="KW-0813">Transport</keyword>
<evidence type="ECO:0000313" key="4">
    <source>
        <dbReference type="Proteomes" id="UP000199411"/>
    </source>
</evidence>
<dbReference type="OrthoDB" id="3084at2"/>
<dbReference type="GO" id="GO:0060003">
    <property type="term" value="P:copper ion export"/>
    <property type="evidence" value="ECO:0007669"/>
    <property type="project" value="TreeGrafter"/>
</dbReference>
<organism evidence="3 4">
    <name type="scientific">Desulfurella multipotens</name>
    <dbReference type="NCBI Taxonomy" id="79269"/>
    <lineage>
        <taxon>Bacteria</taxon>
        <taxon>Pseudomonadati</taxon>
        <taxon>Campylobacterota</taxon>
        <taxon>Desulfurellia</taxon>
        <taxon>Desulfurellales</taxon>
        <taxon>Desulfurellaceae</taxon>
        <taxon>Desulfurella</taxon>
    </lineage>
</organism>
<dbReference type="GO" id="GO:0015679">
    <property type="term" value="P:plasma membrane copper ion transport"/>
    <property type="evidence" value="ECO:0007669"/>
    <property type="project" value="TreeGrafter"/>
</dbReference>
<accession>A0A1G6Q7P9</accession>
<dbReference type="Gene3D" id="2.40.30.170">
    <property type="match status" value="1"/>
</dbReference>
<dbReference type="PANTHER" id="PTHR30097:SF4">
    <property type="entry name" value="SLR6042 PROTEIN"/>
    <property type="match status" value="1"/>
</dbReference>
<evidence type="ECO:0000313" key="3">
    <source>
        <dbReference type="EMBL" id="SDC88363.1"/>
    </source>
</evidence>
<evidence type="ECO:0000256" key="2">
    <source>
        <dbReference type="SAM" id="Phobius"/>
    </source>
</evidence>